<dbReference type="AlphaFoldDB" id="A0A1Q9CRY6"/>
<accession>A0A1Q9CRY6</accession>
<feature type="compositionally biased region" description="Basic and acidic residues" evidence="1">
    <location>
        <begin position="48"/>
        <end position="57"/>
    </location>
</feature>
<feature type="region of interest" description="Disordered" evidence="1">
    <location>
        <begin position="97"/>
        <end position="127"/>
    </location>
</feature>
<proteinExistence type="predicted"/>
<protein>
    <submittedName>
        <fullName evidence="2">Uncharacterized protein</fullName>
    </submittedName>
</protein>
<dbReference type="EMBL" id="LSRX01000963">
    <property type="protein sequence ID" value="OLP85671.1"/>
    <property type="molecule type" value="Genomic_DNA"/>
</dbReference>
<name>A0A1Q9CRY6_SYMMI</name>
<feature type="region of interest" description="Disordered" evidence="1">
    <location>
        <begin position="35"/>
        <end position="57"/>
    </location>
</feature>
<evidence type="ECO:0000313" key="2">
    <source>
        <dbReference type="EMBL" id="OLP85671.1"/>
    </source>
</evidence>
<organism evidence="2 3">
    <name type="scientific">Symbiodinium microadriaticum</name>
    <name type="common">Dinoflagellate</name>
    <name type="synonym">Zooxanthella microadriatica</name>
    <dbReference type="NCBI Taxonomy" id="2951"/>
    <lineage>
        <taxon>Eukaryota</taxon>
        <taxon>Sar</taxon>
        <taxon>Alveolata</taxon>
        <taxon>Dinophyceae</taxon>
        <taxon>Suessiales</taxon>
        <taxon>Symbiodiniaceae</taxon>
        <taxon>Symbiodinium</taxon>
    </lineage>
</organism>
<dbReference type="Proteomes" id="UP000186817">
    <property type="component" value="Unassembled WGS sequence"/>
</dbReference>
<evidence type="ECO:0000256" key="1">
    <source>
        <dbReference type="SAM" id="MobiDB-lite"/>
    </source>
</evidence>
<comment type="caution">
    <text evidence="2">The sequence shown here is derived from an EMBL/GenBank/DDBJ whole genome shotgun (WGS) entry which is preliminary data.</text>
</comment>
<gene>
    <name evidence="2" type="ORF">AK812_SmicGene33298</name>
</gene>
<sequence>MAAHRLAHQRPCQGTCEIARSTLKRAVVPQAQLEPSVGCQHPSPLQEARFRSKRQAEARKKADQAIAAVAAGSDDSARALIREATVRGRADTEIDSGSRTAFFQNREESESETLAAAGNWSPAGPGA</sequence>
<reference evidence="2 3" key="1">
    <citation type="submission" date="2016-02" db="EMBL/GenBank/DDBJ databases">
        <title>Genome analysis of coral dinoflagellate symbionts highlights evolutionary adaptations to a symbiotic lifestyle.</title>
        <authorList>
            <person name="Aranda M."/>
            <person name="Li Y."/>
            <person name="Liew Y.J."/>
            <person name="Baumgarten S."/>
            <person name="Simakov O."/>
            <person name="Wilson M."/>
            <person name="Piel J."/>
            <person name="Ashoor H."/>
            <person name="Bougouffa S."/>
            <person name="Bajic V.B."/>
            <person name="Ryu T."/>
            <person name="Ravasi T."/>
            <person name="Bayer T."/>
            <person name="Micklem G."/>
            <person name="Kim H."/>
            <person name="Bhak J."/>
            <person name="Lajeunesse T.C."/>
            <person name="Voolstra C.R."/>
        </authorList>
    </citation>
    <scope>NUCLEOTIDE SEQUENCE [LARGE SCALE GENOMIC DNA]</scope>
    <source>
        <strain evidence="2 3">CCMP2467</strain>
    </source>
</reference>
<keyword evidence="3" id="KW-1185">Reference proteome</keyword>
<evidence type="ECO:0000313" key="3">
    <source>
        <dbReference type="Proteomes" id="UP000186817"/>
    </source>
</evidence>